<feature type="transmembrane region" description="Helical" evidence="2">
    <location>
        <begin position="304"/>
        <end position="326"/>
    </location>
</feature>
<feature type="transmembrane region" description="Helical" evidence="2">
    <location>
        <begin position="172"/>
        <end position="190"/>
    </location>
</feature>
<accession>A0A317DBF6</accession>
<feature type="region of interest" description="Disordered" evidence="1">
    <location>
        <begin position="1"/>
        <end position="28"/>
    </location>
</feature>
<keyword evidence="4" id="KW-1185">Reference proteome</keyword>
<feature type="transmembrane region" description="Helical" evidence="2">
    <location>
        <begin position="338"/>
        <end position="356"/>
    </location>
</feature>
<comment type="caution">
    <text evidence="3">The sequence shown here is derived from an EMBL/GenBank/DDBJ whole genome shotgun (WGS) entry which is preliminary data.</text>
</comment>
<dbReference type="Proteomes" id="UP000245410">
    <property type="component" value="Unassembled WGS sequence"/>
</dbReference>
<feature type="transmembrane region" description="Helical" evidence="2">
    <location>
        <begin position="54"/>
        <end position="73"/>
    </location>
</feature>
<feature type="transmembrane region" description="Helical" evidence="2">
    <location>
        <begin position="196"/>
        <end position="218"/>
    </location>
</feature>
<evidence type="ECO:0000313" key="4">
    <source>
        <dbReference type="Proteomes" id="UP000245410"/>
    </source>
</evidence>
<feature type="transmembrane region" description="Helical" evidence="2">
    <location>
        <begin position="135"/>
        <end position="160"/>
    </location>
</feature>
<reference evidence="3 4" key="1">
    <citation type="submission" date="2018-05" db="EMBL/GenBank/DDBJ databases">
        <title>Micromonospora atacamensis sp. nov., a novel actinobacteria isolated from high altitude Atacama Desert soil.</title>
        <authorList>
            <person name="Carro L."/>
            <person name="Golinska P."/>
            <person name="Klenk H.-P."/>
            <person name="Goodfellow M."/>
        </authorList>
    </citation>
    <scope>NUCLEOTIDE SEQUENCE [LARGE SCALE GENOMIC DNA]</scope>
    <source>
        <strain evidence="3 4">5R2A7</strain>
    </source>
</reference>
<keyword evidence="2" id="KW-0472">Membrane</keyword>
<dbReference type="InterPro" id="IPR010640">
    <property type="entry name" value="Low_temperature_requirement_A"/>
</dbReference>
<feature type="transmembrane region" description="Helical" evidence="2">
    <location>
        <begin position="239"/>
        <end position="257"/>
    </location>
</feature>
<dbReference type="Pfam" id="PF06772">
    <property type="entry name" value="LtrA"/>
    <property type="match status" value="1"/>
</dbReference>
<dbReference type="EMBL" id="QGKR01000130">
    <property type="protein sequence ID" value="PWR11622.1"/>
    <property type="molecule type" value="Genomic_DNA"/>
</dbReference>
<keyword evidence="2" id="KW-1133">Transmembrane helix</keyword>
<evidence type="ECO:0008006" key="5">
    <source>
        <dbReference type="Google" id="ProtNLM"/>
    </source>
</evidence>
<gene>
    <name evidence="3" type="ORF">DKT68_05250</name>
</gene>
<name>A0A317DBF6_9ACTN</name>
<feature type="transmembrane region" description="Helical" evidence="2">
    <location>
        <begin position="79"/>
        <end position="99"/>
    </location>
</feature>
<evidence type="ECO:0000256" key="1">
    <source>
        <dbReference type="SAM" id="MobiDB-lite"/>
    </source>
</evidence>
<evidence type="ECO:0000313" key="3">
    <source>
        <dbReference type="EMBL" id="PWR11622.1"/>
    </source>
</evidence>
<organism evidence="3 4">
    <name type="scientific">Micromonospora acroterricola</name>
    <dbReference type="NCBI Taxonomy" id="2202421"/>
    <lineage>
        <taxon>Bacteria</taxon>
        <taxon>Bacillati</taxon>
        <taxon>Actinomycetota</taxon>
        <taxon>Actinomycetes</taxon>
        <taxon>Micromonosporales</taxon>
        <taxon>Micromonosporaceae</taxon>
        <taxon>Micromonospora</taxon>
    </lineage>
</organism>
<evidence type="ECO:0000256" key="2">
    <source>
        <dbReference type="SAM" id="Phobius"/>
    </source>
</evidence>
<dbReference type="PANTHER" id="PTHR36840">
    <property type="entry name" value="BLL5714 PROTEIN"/>
    <property type="match status" value="1"/>
</dbReference>
<protein>
    <recommendedName>
        <fullName evidence="5">Low temperature requirement protein A</fullName>
    </recommendedName>
</protein>
<dbReference type="PANTHER" id="PTHR36840:SF1">
    <property type="entry name" value="BLL5714 PROTEIN"/>
    <property type="match status" value="1"/>
</dbReference>
<dbReference type="AlphaFoldDB" id="A0A317DBF6"/>
<keyword evidence="2" id="KW-0812">Transmembrane</keyword>
<feature type="transmembrane region" description="Helical" evidence="2">
    <location>
        <begin position="263"/>
        <end position="283"/>
    </location>
</feature>
<sequence length="424" mass="44645">MTAGSVRNGGCRSSARAGTGGCAVTPSEPPVVRPKRPWLLRERRGVEPTTSTELFFDLVFIFTTTQLAHYLIAHPDWHGAARAALVLALVWFVWIYTAWGTNWLRPDQAPVRALLIALMLGSLLLSATIPEAFAGGGLVFALVYLAVQVGRTVFALWAVQGHPWLVDGFQKALPWLAGTSLLVVLGAVVGGAFQEALWAAAIVIEVIGLSTGFPVPGLGRSPAERWMVEGGHLAERCQAFILIALGESILVTGSTLAQHLDLTMAGAFVLAFAGSVALWWVYFARSAPAAAEVIARAGERTGGLSRLAFNYLHPVMVAGIIVTAAGDERLLREPGADTTTVSALFTLGGPALFLAGHGAYTAVLWRIWPTGRIAAVVVLLALVPVGVLLPLPVAACAALATAVTVAVIVADRFRGPRAVPPRPA</sequence>
<proteinExistence type="predicted"/>
<feature type="transmembrane region" description="Helical" evidence="2">
    <location>
        <begin position="111"/>
        <end position="129"/>
    </location>
</feature>
<feature type="transmembrane region" description="Helical" evidence="2">
    <location>
        <begin position="389"/>
        <end position="410"/>
    </location>
</feature>